<organism evidence="7 8">
    <name type="scientific">Halobacillus naozhouensis</name>
    <dbReference type="NCBI Taxonomy" id="554880"/>
    <lineage>
        <taxon>Bacteria</taxon>
        <taxon>Bacillati</taxon>
        <taxon>Bacillota</taxon>
        <taxon>Bacilli</taxon>
        <taxon>Bacillales</taxon>
        <taxon>Bacillaceae</taxon>
        <taxon>Halobacillus</taxon>
    </lineage>
</organism>
<dbReference type="GO" id="GO:0009003">
    <property type="term" value="F:signal peptidase activity"/>
    <property type="evidence" value="ECO:0007669"/>
    <property type="project" value="UniProtKB-EC"/>
</dbReference>
<evidence type="ECO:0000256" key="4">
    <source>
        <dbReference type="ARBA" id="ARBA00023136"/>
    </source>
</evidence>
<dbReference type="EC" id="3.4.21.89" evidence="5"/>
<feature type="transmembrane region" description="Helical" evidence="6">
    <location>
        <begin position="129"/>
        <end position="147"/>
    </location>
</feature>
<evidence type="ECO:0000313" key="8">
    <source>
        <dbReference type="Proteomes" id="UP001221597"/>
    </source>
</evidence>
<dbReference type="InterPro" id="IPR001733">
    <property type="entry name" value="Peptidase_S26B"/>
</dbReference>
<feature type="transmembrane region" description="Helical" evidence="6">
    <location>
        <begin position="153"/>
        <end position="175"/>
    </location>
</feature>
<feature type="transmembrane region" description="Helical" evidence="6">
    <location>
        <begin position="12"/>
        <end position="30"/>
    </location>
</feature>
<dbReference type="SUPFAM" id="SSF51306">
    <property type="entry name" value="LexA/Signal peptidase"/>
    <property type="match status" value="1"/>
</dbReference>
<evidence type="ECO:0000256" key="6">
    <source>
        <dbReference type="SAM" id="Phobius"/>
    </source>
</evidence>
<dbReference type="RefSeq" id="WP_283077505.1">
    <property type="nucleotide sequence ID" value="NZ_CP121671.1"/>
</dbReference>
<keyword evidence="4 6" id="KW-0472">Membrane</keyword>
<dbReference type="NCBIfam" id="NF046067">
    <property type="entry name" value="SigPepSipWBacil"/>
    <property type="match status" value="1"/>
</dbReference>
<evidence type="ECO:0000256" key="2">
    <source>
        <dbReference type="ARBA" id="ARBA00022692"/>
    </source>
</evidence>
<reference evidence="7 8" key="1">
    <citation type="submission" date="2023-04" db="EMBL/GenBank/DDBJ databases">
        <title>Genome sequence of Halobacillus naozhouensis KACC 21980.</title>
        <authorList>
            <person name="Kim S."/>
            <person name="Heo J."/>
            <person name="Kwon S.-W."/>
        </authorList>
    </citation>
    <scope>NUCLEOTIDE SEQUENCE [LARGE SCALE GENOMIC DNA]</scope>
    <source>
        <strain evidence="7 8">KCTC 13234</strain>
    </source>
</reference>
<keyword evidence="8" id="KW-1185">Reference proteome</keyword>
<protein>
    <recommendedName>
        <fullName evidence="5">Signal peptidase I</fullName>
        <ecNumber evidence="5">3.4.21.89</ecNumber>
    </recommendedName>
</protein>
<dbReference type="PANTHER" id="PTHR10806:SF6">
    <property type="entry name" value="SIGNAL PEPTIDASE COMPLEX CATALYTIC SUBUNIT SEC11"/>
    <property type="match status" value="1"/>
</dbReference>
<proteinExistence type="predicted"/>
<dbReference type="Proteomes" id="UP001221597">
    <property type="component" value="Chromosome"/>
</dbReference>
<dbReference type="PANTHER" id="PTHR10806">
    <property type="entry name" value="SIGNAL PEPTIDASE COMPLEX CATALYTIC SUBUNIT SEC11"/>
    <property type="match status" value="1"/>
</dbReference>
<evidence type="ECO:0000313" key="7">
    <source>
        <dbReference type="EMBL" id="WFT75539.1"/>
    </source>
</evidence>
<evidence type="ECO:0000256" key="3">
    <source>
        <dbReference type="ARBA" id="ARBA00022989"/>
    </source>
</evidence>
<keyword evidence="7" id="KW-0378">Hydrolase</keyword>
<dbReference type="NCBIfam" id="TIGR02228">
    <property type="entry name" value="sigpep_I_arch"/>
    <property type="match status" value="1"/>
</dbReference>
<accession>A0ABY8IZ63</accession>
<gene>
    <name evidence="7" type="ORF">P9989_03860</name>
</gene>
<comment type="subcellular location">
    <subcellularLocation>
        <location evidence="1">Membrane</location>
    </subcellularLocation>
</comment>
<dbReference type="InterPro" id="IPR036286">
    <property type="entry name" value="LexA/Signal_pep-like_sf"/>
</dbReference>
<evidence type="ECO:0000256" key="5">
    <source>
        <dbReference type="NCBIfam" id="TIGR02228"/>
    </source>
</evidence>
<sequence length="192" mass="21341">MRFRTLKNWLSSAVTTLLFILLIFMAFVVISSKVSGGEPNIFGYQFKTVLSGSMEPAFQTGSIIAIKPVKESTTLKQGEVITFKTDKGTTVTHRINEVKGTDNYPVYITKGDNNENRDSKPVLPKNVEAVYTGFTVPFVGYLLHYAQSKEGSALLVVLPGILLIFYSVTMIWKAFKEIDEPEKKKEASTTDA</sequence>
<dbReference type="CDD" id="cd06462">
    <property type="entry name" value="Peptidase_S24_S26"/>
    <property type="match status" value="1"/>
</dbReference>
<keyword evidence="2 6" id="KW-0812">Transmembrane</keyword>
<dbReference type="EMBL" id="CP121671">
    <property type="protein sequence ID" value="WFT75539.1"/>
    <property type="molecule type" value="Genomic_DNA"/>
</dbReference>
<evidence type="ECO:0000256" key="1">
    <source>
        <dbReference type="ARBA" id="ARBA00004370"/>
    </source>
</evidence>
<dbReference type="PRINTS" id="PR00728">
    <property type="entry name" value="SIGNALPTASE"/>
</dbReference>
<name>A0ABY8IZ63_9BACI</name>
<keyword evidence="3 6" id="KW-1133">Transmembrane helix</keyword>